<reference evidence="1 2" key="1">
    <citation type="journal article" date="2005" name="Nucleic Acids Res.">
        <title>Genomic blueprint of Hahella chejuensis, a marine microbe producing an algicidal agent.</title>
        <authorList>
            <person name="Jeong H."/>
            <person name="Yim J.H."/>
            <person name="Lee C."/>
            <person name="Choi S.-H."/>
            <person name="Park Y.K."/>
            <person name="Yoon S.H."/>
            <person name="Hur C.-G."/>
            <person name="Kang H.-Y."/>
            <person name="Kim D."/>
            <person name="Lee H.H."/>
            <person name="Park K.H."/>
            <person name="Park S.-H."/>
            <person name="Park H.-S."/>
            <person name="Lee H.K."/>
            <person name="Oh T.K."/>
            <person name="Kim J.F."/>
        </authorList>
    </citation>
    <scope>NUCLEOTIDE SEQUENCE [LARGE SCALE GENOMIC DNA]</scope>
    <source>
        <strain evidence="1 2">KCTC 2396</strain>
    </source>
</reference>
<gene>
    <name evidence="1" type="ordered locus">HCH_01581</name>
</gene>
<evidence type="ECO:0000313" key="1">
    <source>
        <dbReference type="EMBL" id="ABC28437.1"/>
    </source>
</evidence>
<evidence type="ECO:0008006" key="3">
    <source>
        <dbReference type="Google" id="ProtNLM"/>
    </source>
</evidence>
<protein>
    <recommendedName>
        <fullName evidence="3">DUF5063 domain-containing protein</fullName>
    </recommendedName>
</protein>
<dbReference type="InterPro" id="IPR038312">
    <property type="entry name" value="DUF5063_sf"/>
</dbReference>
<dbReference type="Pfam" id="PF16702">
    <property type="entry name" value="DUF5063"/>
    <property type="match status" value="1"/>
</dbReference>
<accession>Q2SLN7</accession>
<keyword evidence="2" id="KW-1185">Reference proteome</keyword>
<dbReference type="Proteomes" id="UP000000238">
    <property type="component" value="Chromosome"/>
</dbReference>
<evidence type="ECO:0000313" key="2">
    <source>
        <dbReference type="Proteomes" id="UP000000238"/>
    </source>
</evidence>
<dbReference type="HOGENOM" id="CLU_1668599_0_0_6"/>
<dbReference type="RefSeq" id="WP_011395510.1">
    <property type="nucleotide sequence ID" value="NC_007645.1"/>
</dbReference>
<name>Q2SLN7_HAHCH</name>
<sequence>MKTIEPSSEQTQRFVELAREYCQWSEARPGSAEEEMATAARLLAKLYATILELPFEPAGTDLEFETMTHDAWQKIYQRFGSMPFTQYRDIDDPFDMQSASVNAGDIADDLADIYRDMKDGLSLWDHNHTREAVCYWEESFRIHWGQHAIDALKALHWRRHNC</sequence>
<dbReference type="Gene3D" id="1.20.120.1550">
    <property type="entry name" value="Protein of unknown function DUF5063"/>
    <property type="match status" value="1"/>
</dbReference>
<dbReference type="KEGG" id="hch:HCH_01581"/>
<dbReference type="AlphaFoldDB" id="Q2SLN7"/>
<proteinExistence type="predicted"/>
<dbReference type="OrthoDB" id="5565794at2"/>
<dbReference type="EMBL" id="CP000155">
    <property type="protein sequence ID" value="ABC28437.1"/>
    <property type="molecule type" value="Genomic_DNA"/>
</dbReference>
<dbReference type="InterPro" id="IPR032025">
    <property type="entry name" value="DUF5063"/>
</dbReference>
<organism evidence="1 2">
    <name type="scientific">Hahella chejuensis (strain KCTC 2396)</name>
    <dbReference type="NCBI Taxonomy" id="349521"/>
    <lineage>
        <taxon>Bacteria</taxon>
        <taxon>Pseudomonadati</taxon>
        <taxon>Pseudomonadota</taxon>
        <taxon>Gammaproteobacteria</taxon>
        <taxon>Oceanospirillales</taxon>
        <taxon>Hahellaceae</taxon>
        <taxon>Hahella</taxon>
    </lineage>
</organism>